<accession>A0A242A819</accession>
<protein>
    <recommendedName>
        <fullName evidence="5">Phage tail protein</fullName>
    </recommendedName>
</protein>
<dbReference type="Gene3D" id="2.40.30.200">
    <property type="match status" value="1"/>
</dbReference>
<dbReference type="InterPro" id="IPR054738">
    <property type="entry name" value="Siphovirus-type_tail_C"/>
</dbReference>
<name>A0A242A819_9ENTE</name>
<keyword evidence="4" id="KW-1185">Reference proteome</keyword>
<organism evidence="3 4">
    <name type="scientific">Candidatus Enterococcus testudinis</name>
    <dbReference type="NCBI Taxonomy" id="1834191"/>
    <lineage>
        <taxon>Bacteria</taxon>
        <taxon>Bacillati</taxon>
        <taxon>Bacillota</taxon>
        <taxon>Bacilli</taxon>
        <taxon>Lactobacillales</taxon>
        <taxon>Enterococcaceae</taxon>
        <taxon>Enterococcus</taxon>
    </lineage>
</organism>
<evidence type="ECO:0000313" key="3">
    <source>
        <dbReference type="EMBL" id="OTN77069.1"/>
    </source>
</evidence>
<dbReference type="Pfam" id="PF05709">
    <property type="entry name" value="Sipho_tail"/>
    <property type="match status" value="1"/>
</dbReference>
<dbReference type="Proteomes" id="UP000195043">
    <property type="component" value="Unassembled WGS sequence"/>
</dbReference>
<dbReference type="Pfam" id="PF22768">
    <property type="entry name" value="SPP1_Dit"/>
    <property type="match status" value="1"/>
</dbReference>
<dbReference type="OrthoDB" id="3078561at2"/>
<feature type="domain" description="Siphovirus-type tail component C-terminal" evidence="2">
    <location>
        <begin position="419"/>
        <end position="501"/>
    </location>
</feature>
<dbReference type="Gene3D" id="2.60.120.860">
    <property type="match status" value="1"/>
</dbReference>
<gene>
    <name evidence="3" type="ORF">A5886_002149</name>
</gene>
<dbReference type="AlphaFoldDB" id="A0A242A819"/>
<dbReference type="InterPro" id="IPR008841">
    <property type="entry name" value="Siphovirus-type_tail_N"/>
</dbReference>
<feature type="domain" description="Siphovirus-type tail component RIFT-related" evidence="1">
    <location>
        <begin position="26"/>
        <end position="125"/>
    </location>
</feature>
<evidence type="ECO:0008006" key="5">
    <source>
        <dbReference type="Google" id="ProtNLM"/>
    </source>
</evidence>
<evidence type="ECO:0000259" key="1">
    <source>
        <dbReference type="Pfam" id="PF05709"/>
    </source>
</evidence>
<reference evidence="3 4" key="1">
    <citation type="submission" date="2017-05" db="EMBL/GenBank/DDBJ databases">
        <title>The Genome Sequence of Enterococcus sp. 8G7_MSG3316.</title>
        <authorList>
            <consortium name="The Broad Institute Genomics Platform"/>
            <consortium name="The Broad Institute Genomic Center for Infectious Diseases"/>
            <person name="Earl A."/>
            <person name="Manson A."/>
            <person name="Schwartman J."/>
            <person name="Gilmore M."/>
            <person name="Abouelleil A."/>
            <person name="Cao P."/>
            <person name="Chapman S."/>
            <person name="Cusick C."/>
            <person name="Shea T."/>
            <person name="Young S."/>
            <person name="Neafsey D."/>
            <person name="Nusbaum C."/>
            <person name="Birren B."/>
        </authorList>
    </citation>
    <scope>NUCLEOTIDE SEQUENCE [LARGE SCALE GENOMIC DNA]</scope>
    <source>
        <strain evidence="3 4">8G7_MSG3316</strain>
    </source>
</reference>
<dbReference type="RefSeq" id="WP_086275139.1">
    <property type="nucleotide sequence ID" value="NZ_NGKU01000001.1"/>
</dbReference>
<evidence type="ECO:0000259" key="2">
    <source>
        <dbReference type="Pfam" id="PF22768"/>
    </source>
</evidence>
<comment type="caution">
    <text evidence="3">The sequence shown here is derived from an EMBL/GenBank/DDBJ whole genome shotgun (WGS) entry which is preliminary data.</text>
</comment>
<sequence length="504" mass="57236">MISDLEIKLNDVSLSDYFDLTDEPDRGLFPEVQHDLVQMARANGSRATNKRLSHRIITLPLYALSGNFRKAKDDLANVLFSEERQRLWFSDEPDRYWLVELTGESSWKRSLESRGEAFGELKFLCEDGIAHALETKEYKFLTTTEGTIASVQNNGTYQTPIDIDVTFTSDANSIGFVSPDRIVQLGMSISEDADPVSPTEKVMNDAMGSASRNLWSQNTGRPRWRFDDGDHTSKVEGSLTWGPEEVYPASYGTWNKETTAGYWHGPTVTRLFTEPLSDFEVFHRLEFKPTGNAKQKPTCQGLIEINYSDADNNFIVGFEMKDNTNVADAVTFSFFVGDYRIYEANLPKSVINYNGGFFGSIMMKKIGNEFTFKLARINGSTWKETWSETKSWFNENVAMLSASVINCYMAQWRDFRPMNARLTHTRITKYNTESETIIPKAFYEGDILKVDGETNRVYINGIRDDSYRVVGSSQFLLAEKGDNEIIAISDGTFDGGLTIRERYL</sequence>
<proteinExistence type="predicted"/>
<dbReference type="NCBIfam" id="TIGR01633">
    <property type="entry name" value="phi3626_gp14_N"/>
    <property type="match status" value="1"/>
</dbReference>
<dbReference type="STRING" id="1834191.A5886_002149"/>
<evidence type="ECO:0000313" key="4">
    <source>
        <dbReference type="Proteomes" id="UP000195043"/>
    </source>
</evidence>
<dbReference type="EMBL" id="NGKU01000001">
    <property type="protein sequence ID" value="OTN77069.1"/>
    <property type="molecule type" value="Genomic_DNA"/>
</dbReference>
<dbReference type="InterPro" id="IPR006520">
    <property type="entry name" value="Dit_BPSPP_N"/>
</dbReference>